<accession>A0A0E2UGZ8</accession>
<comment type="caution">
    <text evidence="3">The sequence shown here is derived from an EMBL/GenBank/DDBJ whole genome shotgun (WGS) entry which is preliminary data.</text>
</comment>
<dbReference type="OrthoDB" id="2242646at2"/>
<organism evidence="3 4">
    <name type="scientific">Streptococcus parauberis</name>
    <dbReference type="NCBI Taxonomy" id="1348"/>
    <lineage>
        <taxon>Bacteria</taxon>
        <taxon>Bacillati</taxon>
        <taxon>Bacillota</taxon>
        <taxon>Bacilli</taxon>
        <taxon>Lactobacillales</taxon>
        <taxon>Streptococcaceae</taxon>
        <taxon>Streptococcus</taxon>
    </lineage>
</organism>
<protein>
    <submittedName>
        <fullName evidence="2 3">Septum formation initiator</fullName>
    </submittedName>
</protein>
<evidence type="ECO:0000313" key="3">
    <source>
        <dbReference type="EMBL" id="PCH13549.1"/>
    </source>
</evidence>
<dbReference type="OMA" id="MNNHYIN"/>
<dbReference type="STRING" id="936154.STP_0011"/>
<dbReference type="EMBL" id="NSGR01000004">
    <property type="protein sequence ID" value="PCH13549.1"/>
    <property type="molecule type" value="Genomic_DNA"/>
</dbReference>
<reference evidence="2" key="2">
    <citation type="submission" date="2023-03" db="EMBL/GenBank/DDBJ databases">
        <authorList>
            <person name="Shen W."/>
            <person name="Cai J."/>
        </authorList>
    </citation>
    <scope>NUCLEOTIDE SEQUENCE</scope>
    <source>
        <strain evidence="2">P82-2</strain>
    </source>
</reference>
<sequence length="123" mass="14817">MKKPSIVQLNNQYIHSEKLKKRFEEEEDKKRNRFIGWILVVMIFLFILPTFNLVKSYVGLEQQNQQIIKLKKEYKALEKSTKKEQSFAKQLKDDDYVRKYARAKYYLSREGEKIYPIPGLLPK</sequence>
<dbReference type="RefSeq" id="WP_003105764.1">
    <property type="nucleotide sequence ID" value="NZ_BAWT01000019.1"/>
</dbReference>
<proteinExistence type="predicted"/>
<dbReference type="GO" id="GO:0051301">
    <property type="term" value="P:cell division"/>
    <property type="evidence" value="ECO:0007669"/>
    <property type="project" value="InterPro"/>
</dbReference>
<dbReference type="InterPro" id="IPR039076">
    <property type="entry name" value="DivIC"/>
</dbReference>
<evidence type="ECO:0000256" key="1">
    <source>
        <dbReference type="SAM" id="Phobius"/>
    </source>
</evidence>
<dbReference type="InterPro" id="IPR007060">
    <property type="entry name" value="FtsL/DivIC"/>
</dbReference>
<dbReference type="Proteomes" id="UP000217465">
    <property type="component" value="Unassembled WGS sequence"/>
</dbReference>
<dbReference type="GeneID" id="61421641"/>
<dbReference type="Pfam" id="PF04977">
    <property type="entry name" value="DivIC"/>
    <property type="match status" value="1"/>
</dbReference>
<dbReference type="PANTHER" id="PTHR40027:SF1">
    <property type="entry name" value="CELL DIVISION PROTEIN DIVIC"/>
    <property type="match status" value="1"/>
</dbReference>
<feature type="transmembrane region" description="Helical" evidence="1">
    <location>
        <begin position="34"/>
        <end position="54"/>
    </location>
</feature>
<dbReference type="eggNOG" id="COG2919">
    <property type="taxonomic scope" value="Bacteria"/>
</dbReference>
<evidence type="ECO:0000313" key="4">
    <source>
        <dbReference type="Proteomes" id="UP000217465"/>
    </source>
</evidence>
<name>A0A0E2UGZ8_9STRE</name>
<dbReference type="PANTHER" id="PTHR40027">
    <property type="entry name" value="CELL DIVISION PROTEIN DIVIC"/>
    <property type="match status" value="1"/>
</dbReference>
<keyword evidence="1" id="KW-0812">Transmembrane</keyword>
<keyword evidence="1" id="KW-0472">Membrane</keyword>
<dbReference type="AlphaFoldDB" id="A0A0E2UGZ8"/>
<evidence type="ECO:0000313" key="2">
    <source>
        <dbReference type="EMBL" id="MDT2731273.1"/>
    </source>
</evidence>
<keyword evidence="1" id="KW-1133">Transmembrane helix</keyword>
<gene>
    <name evidence="3" type="ORF">A9Y57_00179</name>
    <name evidence="2" type="ORF">P7G31_03265</name>
</gene>
<reference evidence="3 4" key="1">
    <citation type="submission" date="2016-06" db="EMBL/GenBank/DDBJ databases">
        <authorList>
            <person name="Haines A.N."/>
            <person name="Council K.R."/>
        </authorList>
    </citation>
    <scope>NUCLEOTIDE SEQUENCE [LARGE SCALE GENOMIC DNA]</scope>
    <source>
        <strain evidence="3 4">SP158-29</strain>
    </source>
</reference>
<dbReference type="Proteomes" id="UP001180515">
    <property type="component" value="Unassembled WGS sequence"/>
</dbReference>
<dbReference type="EMBL" id="JARQAG010000002">
    <property type="protein sequence ID" value="MDT2731273.1"/>
    <property type="molecule type" value="Genomic_DNA"/>
</dbReference>